<dbReference type="AlphaFoldDB" id="A0A0F9A3E5"/>
<proteinExistence type="predicted"/>
<protein>
    <submittedName>
        <fullName evidence="2">Uncharacterized protein</fullName>
    </submittedName>
</protein>
<gene>
    <name evidence="2" type="ORF">LCGC14_2897040</name>
</gene>
<evidence type="ECO:0000313" key="2">
    <source>
        <dbReference type="EMBL" id="KKK73119.1"/>
    </source>
</evidence>
<organism evidence="2">
    <name type="scientific">marine sediment metagenome</name>
    <dbReference type="NCBI Taxonomy" id="412755"/>
    <lineage>
        <taxon>unclassified sequences</taxon>
        <taxon>metagenomes</taxon>
        <taxon>ecological metagenomes</taxon>
    </lineage>
</organism>
<dbReference type="EMBL" id="LAZR01056933">
    <property type="protein sequence ID" value="KKK73119.1"/>
    <property type="molecule type" value="Genomic_DNA"/>
</dbReference>
<sequence length="82" mass="8746">MTNLCSPTMASAGAIVLKSIPWSGEGADPRRVAERVWDAMERQRIEDGVALRAEAARARDAANTPWNTPPRGLCADDGPKAA</sequence>
<comment type="caution">
    <text evidence="2">The sequence shown here is derived from an EMBL/GenBank/DDBJ whole genome shotgun (WGS) entry which is preliminary data.</text>
</comment>
<evidence type="ECO:0000256" key="1">
    <source>
        <dbReference type="SAM" id="MobiDB-lite"/>
    </source>
</evidence>
<accession>A0A0F9A3E5</accession>
<feature type="region of interest" description="Disordered" evidence="1">
    <location>
        <begin position="56"/>
        <end position="82"/>
    </location>
</feature>
<reference evidence="2" key="1">
    <citation type="journal article" date="2015" name="Nature">
        <title>Complex archaea that bridge the gap between prokaryotes and eukaryotes.</title>
        <authorList>
            <person name="Spang A."/>
            <person name="Saw J.H."/>
            <person name="Jorgensen S.L."/>
            <person name="Zaremba-Niedzwiedzka K."/>
            <person name="Martijn J."/>
            <person name="Lind A.E."/>
            <person name="van Eijk R."/>
            <person name="Schleper C."/>
            <person name="Guy L."/>
            <person name="Ettema T.J."/>
        </authorList>
    </citation>
    <scope>NUCLEOTIDE SEQUENCE</scope>
</reference>
<name>A0A0F9A3E5_9ZZZZ</name>